<comment type="similarity">
    <text evidence="1">Belongs to the asp23 family.</text>
</comment>
<sequence length="145" mass="15152">MAESAASPTRTGPAGRLVVDDVVFEKIALGAALDVDGVVRTDESGAARLGTLISRDTTVGAAYPRARVASAGGAAHVVDVTLAVAWPSPIARVCRDVRSRVGDELQRLTGNRPLRVNVAVARVVPESRRTGGRTFVELPDPEVNS</sequence>
<gene>
    <name evidence="2" type="ORF">RVF87_10305</name>
</gene>
<protein>
    <submittedName>
        <fullName evidence="2">Asp23/Gls24 family envelope stress response protein</fullName>
    </submittedName>
</protein>
<organism evidence="2 3">
    <name type="scientific">Gordonia hydrophobica</name>
    <dbReference type="NCBI Taxonomy" id="40516"/>
    <lineage>
        <taxon>Bacteria</taxon>
        <taxon>Bacillati</taxon>
        <taxon>Actinomycetota</taxon>
        <taxon>Actinomycetes</taxon>
        <taxon>Mycobacteriales</taxon>
        <taxon>Gordoniaceae</taxon>
        <taxon>Gordonia</taxon>
    </lineage>
</organism>
<proteinExistence type="inferred from homology"/>
<dbReference type="RefSeq" id="WP_066163347.1">
    <property type="nucleotide sequence ID" value="NZ_CP136137.1"/>
</dbReference>
<evidence type="ECO:0000313" key="3">
    <source>
        <dbReference type="Proteomes" id="UP001479933"/>
    </source>
</evidence>
<name>A0ABZ2U6S3_9ACTN</name>
<dbReference type="Proteomes" id="UP001479933">
    <property type="component" value="Chromosome"/>
</dbReference>
<dbReference type="InterPro" id="IPR005531">
    <property type="entry name" value="Asp23"/>
</dbReference>
<reference evidence="2 3" key="1">
    <citation type="journal article" date="2023" name="Virus Evol.">
        <title>Computational host range prediction-The good, the bad, and the ugly.</title>
        <authorList>
            <person name="Howell A.A."/>
            <person name="Versoza C.J."/>
            <person name="Pfeifer S.P."/>
        </authorList>
    </citation>
    <scope>NUCLEOTIDE SEQUENCE [LARGE SCALE GENOMIC DNA]</scope>
    <source>
        <strain evidence="2 3">1610/1b</strain>
    </source>
</reference>
<keyword evidence="3" id="KW-1185">Reference proteome</keyword>
<evidence type="ECO:0000256" key="1">
    <source>
        <dbReference type="ARBA" id="ARBA00005721"/>
    </source>
</evidence>
<dbReference type="EMBL" id="CP136137">
    <property type="protein sequence ID" value="WYY09423.1"/>
    <property type="molecule type" value="Genomic_DNA"/>
</dbReference>
<dbReference type="Pfam" id="PF03780">
    <property type="entry name" value="Asp23"/>
    <property type="match status" value="1"/>
</dbReference>
<accession>A0ABZ2U6S3</accession>
<evidence type="ECO:0000313" key="2">
    <source>
        <dbReference type="EMBL" id="WYY09423.1"/>
    </source>
</evidence>